<feature type="transmembrane region" description="Helical" evidence="6">
    <location>
        <begin position="92"/>
        <end position="110"/>
    </location>
</feature>
<feature type="transmembrane region" description="Helical" evidence="6">
    <location>
        <begin position="202"/>
        <end position="221"/>
    </location>
</feature>
<proteinExistence type="predicted"/>
<dbReference type="RefSeq" id="WP_343251768.1">
    <property type="nucleotide sequence ID" value="NZ_HG937516.1"/>
</dbReference>
<feature type="transmembrane region" description="Helical" evidence="6">
    <location>
        <begin position="117"/>
        <end position="136"/>
    </location>
</feature>
<organism evidence="7 8">
    <name type="scientific">Mycoplasma amphoriforme A39</name>
    <dbReference type="NCBI Taxonomy" id="572419"/>
    <lineage>
        <taxon>Bacteria</taxon>
        <taxon>Bacillati</taxon>
        <taxon>Mycoplasmatota</taxon>
        <taxon>Mollicutes</taxon>
        <taxon>Mycoplasmataceae</taxon>
        <taxon>Mycoplasma</taxon>
    </lineage>
</organism>
<dbReference type="AlphaFoldDB" id="A0A292IHQ2"/>
<dbReference type="Proteomes" id="UP000261764">
    <property type="component" value="Chromosome I"/>
</dbReference>
<accession>A0A292IHQ2</accession>
<keyword evidence="5 6" id="KW-0472">Membrane</keyword>
<dbReference type="EMBL" id="HG937516">
    <property type="protein sequence ID" value="CDN40420.1"/>
    <property type="molecule type" value="Genomic_DNA"/>
</dbReference>
<keyword evidence="3 6" id="KW-0812">Transmembrane</keyword>
<dbReference type="GO" id="GO:0005886">
    <property type="term" value="C:plasma membrane"/>
    <property type="evidence" value="ECO:0007669"/>
    <property type="project" value="UniProtKB-SubCell"/>
</dbReference>
<evidence type="ECO:0000256" key="5">
    <source>
        <dbReference type="ARBA" id="ARBA00023136"/>
    </source>
</evidence>
<dbReference type="CDD" id="cd06174">
    <property type="entry name" value="MFS"/>
    <property type="match status" value="1"/>
</dbReference>
<dbReference type="Gene3D" id="1.20.1250.20">
    <property type="entry name" value="MFS general substrate transporter like domains"/>
    <property type="match status" value="1"/>
</dbReference>
<reference evidence="7 8" key="1">
    <citation type="journal article" date="2015" name="Clin. Infect. Dis.">
        <title>Genomic Investigations unmask Mycoplasma amphoriforme, a new respiratory pathogen.</title>
        <authorList>
            <person name="Gillespie S.H."/>
            <person name="Ling C.L."/>
            <person name="Oravcova K."/>
            <person name="Pinheiro M."/>
            <person name="Wells L."/>
            <person name="Bryant J.M."/>
            <person name="McHugh T.D."/>
            <person name="Bebear C."/>
            <person name="Webster D."/>
            <person name="Harris S.R."/>
            <person name="Seth-Smith H.M."/>
            <person name="Thomson N.R."/>
        </authorList>
    </citation>
    <scope>NUCLEOTIDE SEQUENCE [LARGE SCALE GENOMIC DNA]</scope>
    <source>
        <strain evidence="7 8">A39</strain>
    </source>
</reference>
<feature type="transmembrane region" description="Helical" evidence="6">
    <location>
        <begin position="377"/>
        <end position="399"/>
    </location>
</feature>
<feature type="transmembrane region" description="Helical" evidence="6">
    <location>
        <begin position="442"/>
        <end position="461"/>
    </location>
</feature>
<feature type="transmembrane region" description="Helical" evidence="6">
    <location>
        <begin position="156"/>
        <end position="181"/>
    </location>
</feature>
<name>A0A292IHQ2_9MOLU</name>
<feature type="transmembrane region" description="Helical" evidence="6">
    <location>
        <begin position="39"/>
        <end position="60"/>
    </location>
</feature>
<keyword evidence="2" id="KW-1003">Cell membrane</keyword>
<evidence type="ECO:0000256" key="4">
    <source>
        <dbReference type="ARBA" id="ARBA00022989"/>
    </source>
</evidence>
<feature type="transmembrane region" description="Helical" evidence="6">
    <location>
        <begin position="343"/>
        <end position="365"/>
    </location>
</feature>
<dbReference type="InterPro" id="IPR011699">
    <property type="entry name" value="MFS_Mycoplasma"/>
</dbReference>
<dbReference type="Pfam" id="PF07672">
    <property type="entry name" value="MFS_Mycoplasma"/>
    <property type="match status" value="1"/>
</dbReference>
<dbReference type="KEGG" id="mamp:MAMA39_02990"/>
<comment type="subcellular location">
    <subcellularLocation>
        <location evidence="1">Cell membrane</location>
        <topology evidence="1">Multi-pass membrane protein</topology>
    </subcellularLocation>
</comment>
<protein>
    <recommendedName>
        <fullName evidence="9">Major facilitator superfamily (MFS) profile domain-containing protein</fullName>
    </recommendedName>
</protein>
<evidence type="ECO:0000256" key="6">
    <source>
        <dbReference type="SAM" id="Phobius"/>
    </source>
</evidence>
<feature type="transmembrane region" description="Helical" evidence="6">
    <location>
        <begin position="289"/>
        <end position="312"/>
    </location>
</feature>
<evidence type="ECO:0000256" key="3">
    <source>
        <dbReference type="ARBA" id="ARBA00022692"/>
    </source>
</evidence>
<sequence>MSHQSLKTTFEDAKQLSSAKGWFKMKKTQVTGELTYKKLVFLWAMVLFGYFLFVVQWYSIGNFAGLAGGGWGAAFFQPGTVQSPFIRGVPNWMITLGRGLGSFFAGWLIVKFGHKYAVIAVLALCVASFPFIILGQNQVWNSASIAGGAKVTSDGVAAGGFAGFVIFRVLLGIGGTTLITYTNSIIGKMPQSKRPFHINTNTFGFNAGAFIANIFFVIPIINDATLNSKLWTGVLSGFVVLMGIVLLLYLIFGQETVAREIKNKQENLADAPNAVTFKAVVKQKDTWKIAFLFILWLIAVVFINSSTMHQFIEQSPANFRALAIDHALTTNKRVVSGVTSRYYWVWPLFICFFVAGFFGGSWLIPVFSKTRFHRTRYLVFLFGVSAVLSAAAIMSGYFGGYDNQIALAFMFVLIFLSGVFIWGAQSVCLSVPQQVMQTSAKYVGIAAGIIWGVGYFGYTAAELSLSLISSYVHAFNFASAVEQVGLTIRQGGAADYNSALALFNSGNHSGYKTSESVGNIIMIVAFSLILLGLILAAFILPKPGYRDQNGTFIEFNKKWNPLKLSHWNFRHPDNIIPKMGDK</sequence>
<evidence type="ECO:0000313" key="7">
    <source>
        <dbReference type="EMBL" id="CDN40420.1"/>
    </source>
</evidence>
<dbReference type="InterPro" id="IPR036259">
    <property type="entry name" value="MFS_trans_sf"/>
</dbReference>
<feature type="transmembrane region" description="Helical" evidence="6">
    <location>
        <begin position="405"/>
        <end position="430"/>
    </location>
</feature>
<evidence type="ECO:0000256" key="2">
    <source>
        <dbReference type="ARBA" id="ARBA00022475"/>
    </source>
</evidence>
<feature type="transmembrane region" description="Helical" evidence="6">
    <location>
        <begin position="233"/>
        <end position="252"/>
    </location>
</feature>
<evidence type="ECO:0000256" key="1">
    <source>
        <dbReference type="ARBA" id="ARBA00004651"/>
    </source>
</evidence>
<dbReference type="SUPFAM" id="SSF103473">
    <property type="entry name" value="MFS general substrate transporter"/>
    <property type="match status" value="1"/>
</dbReference>
<feature type="transmembrane region" description="Helical" evidence="6">
    <location>
        <begin position="520"/>
        <end position="540"/>
    </location>
</feature>
<keyword evidence="8" id="KW-1185">Reference proteome</keyword>
<gene>
    <name evidence="7" type="ORF">MAMA39_02990</name>
</gene>
<keyword evidence="4 6" id="KW-1133">Transmembrane helix</keyword>
<evidence type="ECO:0000313" key="8">
    <source>
        <dbReference type="Proteomes" id="UP000261764"/>
    </source>
</evidence>
<evidence type="ECO:0008006" key="9">
    <source>
        <dbReference type="Google" id="ProtNLM"/>
    </source>
</evidence>